<proteinExistence type="predicted"/>
<accession>A0AAF0R2U0</accession>
<dbReference type="PANTHER" id="PTHR48435">
    <property type="entry name" value="POLYPROTEIN"/>
    <property type="match status" value="1"/>
</dbReference>
<reference evidence="1" key="1">
    <citation type="submission" date="2023-08" db="EMBL/GenBank/DDBJ databases">
        <title>A de novo genome assembly of Solanum verrucosum Schlechtendal, a Mexican diploid species geographically isolated from the other diploid A-genome species in potato relatives.</title>
        <authorList>
            <person name="Hosaka K."/>
        </authorList>
    </citation>
    <scope>NUCLEOTIDE SEQUENCE</scope>
    <source>
        <tissue evidence="1">Young leaves</tissue>
    </source>
</reference>
<evidence type="ECO:0000313" key="1">
    <source>
        <dbReference type="EMBL" id="WMV33048.1"/>
    </source>
</evidence>
<organism evidence="1 2">
    <name type="scientific">Solanum verrucosum</name>
    <dbReference type="NCBI Taxonomy" id="315347"/>
    <lineage>
        <taxon>Eukaryota</taxon>
        <taxon>Viridiplantae</taxon>
        <taxon>Streptophyta</taxon>
        <taxon>Embryophyta</taxon>
        <taxon>Tracheophyta</taxon>
        <taxon>Spermatophyta</taxon>
        <taxon>Magnoliopsida</taxon>
        <taxon>eudicotyledons</taxon>
        <taxon>Gunneridae</taxon>
        <taxon>Pentapetalae</taxon>
        <taxon>asterids</taxon>
        <taxon>lamiids</taxon>
        <taxon>Solanales</taxon>
        <taxon>Solanaceae</taxon>
        <taxon>Solanoideae</taxon>
        <taxon>Solaneae</taxon>
        <taxon>Solanum</taxon>
    </lineage>
</organism>
<evidence type="ECO:0000313" key="2">
    <source>
        <dbReference type="Proteomes" id="UP001234989"/>
    </source>
</evidence>
<gene>
    <name evidence="1" type="ORF">MTR67_026433</name>
</gene>
<dbReference type="EMBL" id="CP133617">
    <property type="protein sequence ID" value="WMV33048.1"/>
    <property type="molecule type" value="Genomic_DNA"/>
</dbReference>
<protein>
    <submittedName>
        <fullName evidence="1">Uncharacterized protein</fullName>
    </submittedName>
</protein>
<name>A0AAF0R2U0_SOLVR</name>
<sequence length="87" mass="9919">MEVLKINVQILEAPEDRDSIQATLHYQLAWIVKNHEMDLSLQGGQDTLFVNVDATNGTTQCTQIPRQIPREELVKVIPDSWVTTMRS</sequence>
<keyword evidence="2" id="KW-1185">Reference proteome</keyword>
<dbReference type="AlphaFoldDB" id="A0AAF0R2U0"/>
<dbReference type="InterPro" id="IPR053098">
    <property type="entry name" value="Petuviruses_polyprotein"/>
</dbReference>
<dbReference type="Proteomes" id="UP001234989">
    <property type="component" value="Chromosome 6"/>
</dbReference>
<dbReference type="PANTHER" id="PTHR48435:SF1">
    <property type="entry name" value="POLYPROTEIN"/>
    <property type="match status" value="1"/>
</dbReference>